<name>A0ABR8DCT8_9NOST</name>
<organism evidence="1 2">
    <name type="scientific">Anabaena azotica FACHB-119</name>
    <dbReference type="NCBI Taxonomy" id="947527"/>
    <lineage>
        <taxon>Bacteria</taxon>
        <taxon>Bacillati</taxon>
        <taxon>Cyanobacteriota</taxon>
        <taxon>Cyanophyceae</taxon>
        <taxon>Nostocales</taxon>
        <taxon>Nostocaceae</taxon>
        <taxon>Anabaena</taxon>
        <taxon>Anabaena azotica</taxon>
    </lineage>
</organism>
<dbReference type="Proteomes" id="UP000661112">
    <property type="component" value="Unassembled WGS sequence"/>
</dbReference>
<dbReference type="EMBL" id="JACJSG010000058">
    <property type="protein sequence ID" value="MBD2504732.1"/>
    <property type="molecule type" value="Genomic_DNA"/>
</dbReference>
<gene>
    <name evidence="1" type="ORF">H6G83_29700</name>
</gene>
<keyword evidence="2" id="KW-1185">Reference proteome</keyword>
<sequence length="155" mass="17469">MNNQEIQAILHPLLGQKTWGVSLGCGSFLTLEFGQPLPPSDENQKIHGEWHLWLYNCAWRVEEDEKILAASGDERDQMETAVHRLDNLTLHSIELLSPACDAVFTFEQQVILRVFAIYSQDYEHWLLYTPDGNVLSVGPGSHCSYESSRAIPAGD</sequence>
<evidence type="ECO:0000313" key="1">
    <source>
        <dbReference type="EMBL" id="MBD2504732.1"/>
    </source>
</evidence>
<reference evidence="1 2" key="1">
    <citation type="journal article" date="2020" name="ISME J.">
        <title>Comparative genomics reveals insights into cyanobacterial evolution and habitat adaptation.</title>
        <authorList>
            <person name="Chen M.Y."/>
            <person name="Teng W.K."/>
            <person name="Zhao L."/>
            <person name="Hu C.X."/>
            <person name="Zhou Y.K."/>
            <person name="Han B.P."/>
            <person name="Song L.R."/>
            <person name="Shu W.S."/>
        </authorList>
    </citation>
    <scope>NUCLEOTIDE SEQUENCE [LARGE SCALE GENOMIC DNA]</scope>
    <source>
        <strain evidence="1 2">FACHB-119</strain>
    </source>
</reference>
<comment type="caution">
    <text evidence="1">The sequence shown here is derived from an EMBL/GenBank/DDBJ whole genome shotgun (WGS) entry which is preliminary data.</text>
</comment>
<proteinExistence type="predicted"/>
<accession>A0ABR8DCT8</accession>
<evidence type="ECO:0000313" key="2">
    <source>
        <dbReference type="Proteomes" id="UP000661112"/>
    </source>
</evidence>
<protein>
    <submittedName>
        <fullName evidence="1">Uncharacterized protein</fullName>
    </submittedName>
</protein>
<dbReference type="RefSeq" id="WP_190478817.1">
    <property type="nucleotide sequence ID" value="NZ_JACJSG010000058.1"/>
</dbReference>